<comment type="caution">
    <text evidence="1">The sequence shown here is derived from an EMBL/GenBank/DDBJ whole genome shotgun (WGS) entry which is preliminary data.</text>
</comment>
<dbReference type="Proteomes" id="UP001281761">
    <property type="component" value="Unassembled WGS sequence"/>
</dbReference>
<accession>A0ABQ9X780</accession>
<evidence type="ECO:0000313" key="1">
    <source>
        <dbReference type="EMBL" id="KAK2946511.1"/>
    </source>
</evidence>
<keyword evidence="2" id="KW-1185">Reference proteome</keyword>
<protein>
    <submittedName>
        <fullName evidence="1">Uncharacterized protein</fullName>
    </submittedName>
</protein>
<name>A0ABQ9X780_9EUKA</name>
<dbReference type="EMBL" id="JARBJD010000226">
    <property type="protein sequence ID" value="KAK2946511.1"/>
    <property type="molecule type" value="Genomic_DNA"/>
</dbReference>
<organism evidence="1 2">
    <name type="scientific">Blattamonas nauphoetae</name>
    <dbReference type="NCBI Taxonomy" id="2049346"/>
    <lineage>
        <taxon>Eukaryota</taxon>
        <taxon>Metamonada</taxon>
        <taxon>Preaxostyla</taxon>
        <taxon>Oxymonadida</taxon>
        <taxon>Blattamonas</taxon>
    </lineage>
</organism>
<proteinExistence type="predicted"/>
<evidence type="ECO:0000313" key="2">
    <source>
        <dbReference type="Proteomes" id="UP001281761"/>
    </source>
</evidence>
<gene>
    <name evidence="1" type="ORF">BLNAU_18553</name>
</gene>
<sequence>MTSNTNKTYTSSSGSRRDCYAFMNWQFKLYESIYGKVDVFRSLVATVKLQPTLDDTLEAKAVKFLKSVKPKDKESTDAFLSSFASNSDDYSIAITTATMKMLHSSIWNCSAKVRLALIKADLIPQLMTSLNPQSLSFTEAFDIHLNLSIILRESVQLATPDGLRQLKIHKEDEQQAVHETLFKQAVAPSENVRREWNEQGGELREMWKTMDRKLRMEGIEDAMDEKLQTDKNGNYGGFFVATSIDWNNLQGMNI</sequence>
<reference evidence="1 2" key="1">
    <citation type="journal article" date="2022" name="bioRxiv">
        <title>Genomics of Preaxostyla Flagellates Illuminates Evolutionary Transitions and the Path Towards Mitochondrial Loss.</title>
        <authorList>
            <person name="Novak L.V.F."/>
            <person name="Treitli S.C."/>
            <person name="Pyrih J."/>
            <person name="Halakuc P."/>
            <person name="Pipaliya S.V."/>
            <person name="Vacek V."/>
            <person name="Brzon O."/>
            <person name="Soukal P."/>
            <person name="Eme L."/>
            <person name="Dacks J.B."/>
            <person name="Karnkowska A."/>
            <person name="Elias M."/>
            <person name="Hampl V."/>
        </authorList>
    </citation>
    <scope>NUCLEOTIDE SEQUENCE [LARGE SCALE GENOMIC DNA]</scope>
    <source>
        <strain evidence="1">NAU3</strain>
        <tissue evidence="1">Gut</tissue>
    </source>
</reference>